<dbReference type="eggNOG" id="COG0486">
    <property type="taxonomic scope" value="Bacteria"/>
</dbReference>
<dbReference type="AlphaFoldDB" id="K4KKX7"/>
<evidence type="ECO:0000256" key="4">
    <source>
        <dbReference type="ARBA" id="ARBA00022723"/>
    </source>
</evidence>
<keyword evidence="3 10" id="KW-0819">tRNA processing</keyword>
<dbReference type="InterPro" id="IPR018948">
    <property type="entry name" value="GTP-bd_TrmE_N"/>
</dbReference>
<evidence type="ECO:0000256" key="3">
    <source>
        <dbReference type="ARBA" id="ARBA00022694"/>
    </source>
</evidence>
<evidence type="ECO:0000256" key="1">
    <source>
        <dbReference type="ARBA" id="ARBA00011043"/>
    </source>
</evidence>
<dbReference type="CDD" id="cd14858">
    <property type="entry name" value="TrmE_N"/>
    <property type="match status" value="1"/>
</dbReference>
<comment type="subunit">
    <text evidence="10">Homodimer. Heterotetramer of two MnmE and two MnmG subunits.</text>
</comment>
<comment type="caution">
    <text evidence="10">Lacks conserved residue(s) required for the propagation of feature annotation.</text>
</comment>
<proteinExistence type="inferred from homology"/>
<keyword evidence="8 10" id="KW-0630">Potassium</keyword>
<feature type="binding site" evidence="10">
    <location>
        <position position="81"/>
    </location>
    <ligand>
        <name>(6S)-5-formyl-5,6,7,8-tetrahydrofolate</name>
        <dbReference type="ChEBI" id="CHEBI:57457"/>
    </ligand>
</feature>
<accession>K4KKX7</accession>
<dbReference type="SUPFAM" id="SSF116878">
    <property type="entry name" value="TrmE connector domain"/>
    <property type="match status" value="1"/>
</dbReference>
<evidence type="ECO:0000256" key="2">
    <source>
        <dbReference type="ARBA" id="ARBA00022490"/>
    </source>
</evidence>
<dbReference type="NCBIfam" id="NF003661">
    <property type="entry name" value="PRK05291.1-3"/>
    <property type="match status" value="1"/>
</dbReference>
<dbReference type="GO" id="GO:0030488">
    <property type="term" value="P:tRNA methylation"/>
    <property type="evidence" value="ECO:0007669"/>
    <property type="project" value="TreeGrafter"/>
</dbReference>
<evidence type="ECO:0000256" key="5">
    <source>
        <dbReference type="ARBA" id="ARBA00022741"/>
    </source>
</evidence>
<dbReference type="Gene3D" id="3.40.50.300">
    <property type="entry name" value="P-loop containing nucleotide triphosphate hydrolases"/>
    <property type="match status" value="1"/>
</dbReference>
<reference evidence="13 14" key="1">
    <citation type="journal article" date="2013" name="Genome Announc.">
        <title>Complete genome sequence of Simiduia agarivorans SA1(T), a marine bacterium able to degrade a variety of polysaccharides.</title>
        <authorList>
            <person name="Lin S.Y."/>
            <person name="Shieh W.Y."/>
            <person name="Chen J.S."/>
            <person name="Tang S.L."/>
        </authorList>
    </citation>
    <scope>NUCLEOTIDE SEQUENCE [LARGE SCALE GENOMIC DNA]</scope>
    <source>
        <strain evidence="14">DSM 21679 / JCM 13881 / BCRC 17597 / SA1</strain>
    </source>
</reference>
<dbReference type="Proteomes" id="UP000000466">
    <property type="component" value="Chromosome"/>
</dbReference>
<dbReference type="Gene3D" id="1.20.120.430">
    <property type="entry name" value="tRNA modification GTPase MnmE domain 2"/>
    <property type="match status" value="1"/>
</dbReference>
<keyword evidence="5 10" id="KW-0547">Nucleotide-binding</keyword>
<dbReference type="Pfam" id="PF01926">
    <property type="entry name" value="MMR_HSR1"/>
    <property type="match status" value="1"/>
</dbReference>
<feature type="binding site" evidence="10">
    <location>
        <begin position="226"/>
        <end position="231"/>
    </location>
    <ligand>
        <name>GTP</name>
        <dbReference type="ChEBI" id="CHEBI:37565"/>
    </ligand>
</feature>
<dbReference type="InterPro" id="IPR031168">
    <property type="entry name" value="G_TrmE"/>
</dbReference>
<dbReference type="InterPro" id="IPR004520">
    <property type="entry name" value="GTPase_MnmE"/>
</dbReference>
<feature type="binding site" evidence="10">
    <location>
        <position position="251"/>
    </location>
    <ligand>
        <name>Mg(2+)</name>
        <dbReference type="ChEBI" id="CHEBI:18420"/>
    </ligand>
</feature>
<keyword evidence="2 10" id="KW-0963">Cytoplasm</keyword>
<evidence type="ECO:0000256" key="9">
    <source>
        <dbReference type="ARBA" id="ARBA00023134"/>
    </source>
</evidence>
<dbReference type="InterPro" id="IPR025867">
    <property type="entry name" value="MnmE_helical"/>
</dbReference>
<feature type="binding site" evidence="10">
    <location>
        <position position="120"/>
    </location>
    <ligand>
        <name>(6S)-5-formyl-5,6,7,8-tetrahydrofolate</name>
        <dbReference type="ChEBI" id="CHEBI:57457"/>
    </ligand>
</feature>
<organism evidence="13 14">
    <name type="scientific">Simiduia agarivorans (strain DSM 21679 / JCM 13881 / BCRC 17597 / SA1)</name>
    <dbReference type="NCBI Taxonomy" id="1117647"/>
    <lineage>
        <taxon>Bacteria</taxon>
        <taxon>Pseudomonadati</taxon>
        <taxon>Pseudomonadota</taxon>
        <taxon>Gammaproteobacteria</taxon>
        <taxon>Cellvibrionales</taxon>
        <taxon>Cellvibrionaceae</taxon>
        <taxon>Simiduia</taxon>
    </lineage>
</organism>
<dbReference type="Pfam" id="PF10396">
    <property type="entry name" value="TrmE_N"/>
    <property type="match status" value="1"/>
</dbReference>
<evidence type="ECO:0000256" key="8">
    <source>
        <dbReference type="ARBA" id="ARBA00022958"/>
    </source>
</evidence>
<dbReference type="EMBL" id="CP003746">
    <property type="protein sequence ID" value="AFU99651.1"/>
    <property type="molecule type" value="Genomic_DNA"/>
</dbReference>
<evidence type="ECO:0000256" key="11">
    <source>
        <dbReference type="RuleBase" id="RU003313"/>
    </source>
</evidence>
<feature type="binding site" evidence="10">
    <location>
        <position position="226"/>
    </location>
    <ligand>
        <name>K(+)</name>
        <dbReference type="ChEBI" id="CHEBI:29103"/>
    </ligand>
</feature>
<comment type="cofactor">
    <cofactor evidence="10">
        <name>K(+)</name>
        <dbReference type="ChEBI" id="CHEBI:29103"/>
    </cofactor>
    <text evidence="10">Binds 1 potassium ion per subunit.</text>
</comment>
<feature type="binding site" evidence="10">
    <location>
        <begin position="270"/>
        <end position="273"/>
    </location>
    <ligand>
        <name>GTP</name>
        <dbReference type="ChEBI" id="CHEBI:37565"/>
    </ligand>
</feature>
<dbReference type="GO" id="GO:0002098">
    <property type="term" value="P:tRNA wobble uridine modification"/>
    <property type="evidence" value="ECO:0007669"/>
    <property type="project" value="TreeGrafter"/>
</dbReference>
<dbReference type="KEGG" id="saga:M5M_12475"/>
<dbReference type="GO" id="GO:0005829">
    <property type="term" value="C:cytosol"/>
    <property type="evidence" value="ECO:0007669"/>
    <property type="project" value="TreeGrafter"/>
</dbReference>
<comment type="subcellular location">
    <subcellularLocation>
        <location evidence="10">Cytoplasm</location>
    </subcellularLocation>
</comment>
<dbReference type="InterPro" id="IPR005225">
    <property type="entry name" value="Small_GTP-bd"/>
</dbReference>
<dbReference type="InterPro" id="IPR027417">
    <property type="entry name" value="P-loop_NTPase"/>
</dbReference>
<dbReference type="GO" id="GO:0003924">
    <property type="term" value="F:GTPase activity"/>
    <property type="evidence" value="ECO:0007669"/>
    <property type="project" value="UniProtKB-UniRule"/>
</dbReference>
<dbReference type="EC" id="3.6.-.-" evidence="10"/>
<dbReference type="NCBIfam" id="TIGR00450">
    <property type="entry name" value="mnmE_trmE_thdF"/>
    <property type="match status" value="1"/>
</dbReference>
<feature type="binding site" evidence="10">
    <location>
        <position position="250"/>
    </location>
    <ligand>
        <name>K(+)</name>
        <dbReference type="ChEBI" id="CHEBI:29103"/>
    </ligand>
</feature>
<dbReference type="InterPro" id="IPR027368">
    <property type="entry name" value="MnmE_dom2"/>
</dbReference>
<dbReference type="HOGENOM" id="CLU_019624_4_1_6"/>
<dbReference type="GO" id="GO:0046872">
    <property type="term" value="F:metal ion binding"/>
    <property type="evidence" value="ECO:0007669"/>
    <property type="project" value="UniProtKB-KW"/>
</dbReference>
<dbReference type="GO" id="GO:0005525">
    <property type="term" value="F:GTP binding"/>
    <property type="evidence" value="ECO:0007669"/>
    <property type="project" value="UniProtKB-UniRule"/>
</dbReference>
<evidence type="ECO:0000256" key="6">
    <source>
        <dbReference type="ARBA" id="ARBA00022801"/>
    </source>
</evidence>
<feature type="binding site" evidence="10">
    <location>
        <position position="247"/>
    </location>
    <ligand>
        <name>K(+)</name>
        <dbReference type="ChEBI" id="CHEBI:29103"/>
    </ligand>
</feature>
<dbReference type="SUPFAM" id="SSF52540">
    <property type="entry name" value="P-loop containing nucleoside triphosphate hydrolases"/>
    <property type="match status" value="1"/>
</dbReference>
<dbReference type="FunFam" id="3.30.1360.120:FF:000001">
    <property type="entry name" value="tRNA modification GTPase MnmE"/>
    <property type="match status" value="1"/>
</dbReference>
<evidence type="ECO:0000259" key="12">
    <source>
        <dbReference type="PROSITE" id="PS51709"/>
    </source>
</evidence>
<dbReference type="CDD" id="cd04164">
    <property type="entry name" value="trmE"/>
    <property type="match status" value="1"/>
</dbReference>
<comment type="similarity">
    <text evidence="1 10 11">Belongs to the TRAFAC class TrmE-Era-EngA-EngB-Septin-like GTPase superfamily. TrmE GTPase family.</text>
</comment>
<keyword evidence="14" id="KW-1185">Reference proteome</keyword>
<keyword evidence="6 10" id="KW-0378">Hydrolase</keyword>
<keyword evidence="9 10" id="KW-0342">GTP-binding</keyword>
<dbReference type="PROSITE" id="PS51709">
    <property type="entry name" value="G_TRME"/>
    <property type="match status" value="1"/>
</dbReference>
<name>K4KKX7_SIMAS</name>
<feature type="binding site" evidence="10">
    <location>
        <begin position="245"/>
        <end position="251"/>
    </location>
    <ligand>
        <name>GTP</name>
        <dbReference type="ChEBI" id="CHEBI:37565"/>
    </ligand>
</feature>
<comment type="function">
    <text evidence="10">Exhibits a very high intrinsic GTPase hydrolysis rate. Involved in the addition of a carboxymethylaminomethyl (cmnm) group at the wobble position (U34) of certain tRNAs, forming tRNA-cmnm(5)s(2)U34.</text>
</comment>
<dbReference type="PANTHER" id="PTHR42714:SF2">
    <property type="entry name" value="TRNA MODIFICATION GTPASE GTPBP3, MITOCHONDRIAL"/>
    <property type="match status" value="1"/>
</dbReference>
<keyword evidence="7 10" id="KW-0460">Magnesium</keyword>
<sequence>MSYSKDTIAAIATPTGRGGVGIIRVSGPASLAIAEAITGRTPTPRQAHYLPFIDDEGRTLDQGIALFFKSPNSFTGEDILELQGHGGPIVMDWLLRRCLNLGARLARPGEFSERAFLNDKLDLTQAEAIADLIDADTDQAARNALNSLQGAFSQRVEALQHALTQLRIYVEAAIDFPEEEIDFLSDGRVETDLQAILSHLSQVYAEARQGVLTREGMTVVIAGRPNAGKSSLLNALAGRDTAIVTDIEGTTRDILREHIQIDGLPLHIIDTAGLRDNPDQVEAIGIERALAAIRTADRILLVQDPLRKDAQTLDALMGDLAAHVNPDKITWLTNKCDQTEHLPGWVNEQPPTIAISAKTGAGLDCLRQHLKQVMGYQMGTEGSFTARRRHLDALSRCEQHLLTGQAQLKHLAAGELLAEDLRAAQRALGEITGSMSADELLGKIFSSFCIGK</sequence>
<evidence type="ECO:0000313" key="14">
    <source>
        <dbReference type="Proteomes" id="UP000000466"/>
    </source>
</evidence>
<feature type="domain" description="TrmE-type G" evidence="12">
    <location>
        <begin position="216"/>
        <end position="375"/>
    </location>
</feature>
<feature type="binding site" evidence="10">
    <location>
        <position position="245"/>
    </location>
    <ligand>
        <name>K(+)</name>
        <dbReference type="ChEBI" id="CHEBI:29103"/>
    </ligand>
</feature>
<feature type="binding site" evidence="10">
    <location>
        <position position="230"/>
    </location>
    <ligand>
        <name>Mg(2+)</name>
        <dbReference type="ChEBI" id="CHEBI:18420"/>
    </ligand>
</feature>
<dbReference type="STRING" id="1117647.M5M_12475"/>
<feature type="binding site" evidence="10">
    <location>
        <position position="24"/>
    </location>
    <ligand>
        <name>(6S)-5-formyl-5,6,7,8-tetrahydrofolate</name>
        <dbReference type="ChEBI" id="CHEBI:57457"/>
    </ligand>
</feature>
<protein>
    <recommendedName>
        <fullName evidence="10">tRNA modification GTPase MnmE</fullName>
        <ecNumber evidence="10">3.6.-.-</ecNumber>
    </recommendedName>
</protein>
<evidence type="ECO:0000313" key="13">
    <source>
        <dbReference type="EMBL" id="AFU99651.1"/>
    </source>
</evidence>
<dbReference type="OrthoDB" id="9805918at2"/>
<keyword evidence="4 10" id="KW-0479">Metal-binding</keyword>
<evidence type="ECO:0000256" key="7">
    <source>
        <dbReference type="ARBA" id="ARBA00022842"/>
    </source>
</evidence>
<dbReference type="InterPro" id="IPR027266">
    <property type="entry name" value="TrmE/GcvT-like"/>
</dbReference>
<dbReference type="RefSeq" id="WP_015047815.1">
    <property type="nucleotide sequence ID" value="NC_018868.3"/>
</dbReference>
<dbReference type="NCBIfam" id="TIGR00231">
    <property type="entry name" value="small_GTP"/>
    <property type="match status" value="1"/>
</dbReference>
<gene>
    <name evidence="10" type="primary">mnmE</name>
    <name evidence="10" type="synonym">trmE</name>
    <name evidence="13" type="ordered locus">M5M_12475</name>
</gene>
<dbReference type="InterPro" id="IPR006073">
    <property type="entry name" value="GTP-bd"/>
</dbReference>
<dbReference type="Gene3D" id="3.30.1360.120">
    <property type="entry name" value="Probable tRNA modification gtpase trme, domain 1"/>
    <property type="match status" value="1"/>
</dbReference>
<dbReference type="Pfam" id="PF12631">
    <property type="entry name" value="MnmE_helical"/>
    <property type="match status" value="1"/>
</dbReference>
<feature type="binding site" evidence="10">
    <location>
        <position position="452"/>
    </location>
    <ligand>
        <name>(6S)-5-formyl-5,6,7,8-tetrahydrofolate</name>
        <dbReference type="ChEBI" id="CHEBI:57457"/>
    </ligand>
</feature>
<dbReference type="HAMAP" id="MF_00379">
    <property type="entry name" value="GTPase_MnmE"/>
    <property type="match status" value="1"/>
</dbReference>
<evidence type="ECO:0000256" key="10">
    <source>
        <dbReference type="HAMAP-Rule" id="MF_00379"/>
    </source>
</evidence>
<dbReference type="PANTHER" id="PTHR42714">
    <property type="entry name" value="TRNA MODIFICATION GTPASE GTPBP3"/>
    <property type="match status" value="1"/>
</dbReference>